<dbReference type="EMBL" id="CAKAEH010000056">
    <property type="protein sequence ID" value="CAG9529692.1"/>
    <property type="molecule type" value="Genomic_DNA"/>
</dbReference>
<proteinExistence type="predicted"/>
<accession>A0A8J2LMW9</accession>
<name>A0A8J2LMW9_9BILA</name>
<reference evidence="1" key="1">
    <citation type="submission" date="2021-09" db="EMBL/GenBank/DDBJ databases">
        <authorList>
            <consortium name="Pathogen Informatics"/>
        </authorList>
    </citation>
    <scope>NUCLEOTIDE SEQUENCE</scope>
</reference>
<comment type="caution">
    <text evidence="1">The sequence shown here is derived from an EMBL/GenBank/DDBJ whole genome shotgun (WGS) entry which is preliminary data.</text>
</comment>
<gene>
    <name evidence="1" type="ORF">CJOHNSTONI_LOCUS251</name>
</gene>
<dbReference type="Proteomes" id="UP000746747">
    <property type="component" value="Unassembled WGS sequence"/>
</dbReference>
<dbReference type="AlphaFoldDB" id="A0A8J2LMW9"/>
<evidence type="ECO:0000313" key="2">
    <source>
        <dbReference type="Proteomes" id="UP000746747"/>
    </source>
</evidence>
<protein>
    <submittedName>
        <fullName evidence="1">Uncharacterized protein</fullName>
    </submittedName>
</protein>
<organism evidence="1 2">
    <name type="scientific">Cercopithifilaria johnstoni</name>
    <dbReference type="NCBI Taxonomy" id="2874296"/>
    <lineage>
        <taxon>Eukaryota</taxon>
        <taxon>Metazoa</taxon>
        <taxon>Ecdysozoa</taxon>
        <taxon>Nematoda</taxon>
        <taxon>Chromadorea</taxon>
        <taxon>Rhabditida</taxon>
        <taxon>Spirurina</taxon>
        <taxon>Spiruromorpha</taxon>
        <taxon>Filarioidea</taxon>
        <taxon>Onchocercidae</taxon>
        <taxon>Cercopithifilaria</taxon>
    </lineage>
</organism>
<keyword evidence="2" id="KW-1185">Reference proteome</keyword>
<evidence type="ECO:0000313" key="1">
    <source>
        <dbReference type="EMBL" id="CAG9529692.1"/>
    </source>
</evidence>
<sequence>MSNHAAPPLLNARKWPIHFVELIQNLHQYTHVPDKIAIGQPEYLVITKSVFNCQSLENKSTGTNDRVTEKVQD</sequence>